<keyword evidence="2 4" id="KW-0479">Metal-binding</keyword>
<feature type="transmembrane region" description="Helical" evidence="5">
    <location>
        <begin position="15"/>
        <end position="33"/>
    </location>
</feature>
<sequence length="348" mass="39821">MNFRSFKKQSFRNQLIILIGFLIVLLIIIYLLFQHNIFHYEDDYVELKDPVKVDPLKADYDIFQLDDSEENLHIKYGFELFINTAQYIGPENGDPEMKYSGNNLSCTNCHLNAGTKPYSGMLIGVINRFPQFRGRENKIGSIEERINGCMERSMNGRVLPVSGNEMKAFVAYMNWLNRFAPEDGKIKGVGYANVKIPNRRVNLEEGKTLFAEKCASCHGENGQGVALREYKGYLYPPLWGDDSYNNGAGMTRVITAAEFIKANMPYGATFEEPELTDEESYDLAGYINSHARPLKPNPERDFPDLTKKPVSTPYPPYADNFPIQQHQMGPFQEIMEFYKAEYGMVKTK</sequence>
<evidence type="ECO:0000256" key="1">
    <source>
        <dbReference type="ARBA" id="ARBA00022617"/>
    </source>
</evidence>
<accession>A0ABU1EN83</accession>
<keyword evidence="8" id="KW-1185">Reference proteome</keyword>
<feature type="domain" description="Cytochrome c" evidence="6">
    <location>
        <begin position="201"/>
        <end position="291"/>
    </location>
</feature>
<dbReference type="InterPro" id="IPR051459">
    <property type="entry name" value="Cytochrome_c-type_DH"/>
</dbReference>
<dbReference type="RefSeq" id="WP_309560695.1">
    <property type="nucleotide sequence ID" value="NZ_JAVJIU010000002.1"/>
</dbReference>
<dbReference type="Pfam" id="PF21342">
    <property type="entry name" value="SoxA-TsdA_cyt-c"/>
    <property type="match status" value="1"/>
</dbReference>
<keyword evidence="3 4" id="KW-0408">Iron</keyword>
<evidence type="ECO:0000256" key="4">
    <source>
        <dbReference type="PROSITE-ProRule" id="PRU00433"/>
    </source>
</evidence>
<dbReference type="Pfam" id="PF00034">
    <property type="entry name" value="Cytochrom_C"/>
    <property type="match status" value="1"/>
</dbReference>
<evidence type="ECO:0000256" key="3">
    <source>
        <dbReference type="ARBA" id="ARBA00023004"/>
    </source>
</evidence>
<dbReference type="Gene3D" id="1.10.760.10">
    <property type="entry name" value="Cytochrome c-like domain"/>
    <property type="match status" value="2"/>
</dbReference>
<dbReference type="PANTHER" id="PTHR35008:SF9">
    <property type="entry name" value="CYTOCHROME C DOMAIN-CONTAINING PROTEIN"/>
    <property type="match status" value="1"/>
</dbReference>
<dbReference type="Proteomes" id="UP001257234">
    <property type="component" value="Unassembled WGS sequence"/>
</dbReference>
<comment type="caution">
    <text evidence="7">The sequence shown here is derived from an EMBL/GenBank/DDBJ whole genome shotgun (WGS) entry which is preliminary data.</text>
</comment>
<name>A0ABU1EN83_9FLAO</name>
<dbReference type="EMBL" id="JAVJIU010000002">
    <property type="protein sequence ID" value="MDR5589806.1"/>
    <property type="molecule type" value="Genomic_DNA"/>
</dbReference>
<evidence type="ECO:0000313" key="8">
    <source>
        <dbReference type="Proteomes" id="UP001257234"/>
    </source>
</evidence>
<keyword evidence="5" id="KW-0472">Membrane</keyword>
<evidence type="ECO:0000313" key="7">
    <source>
        <dbReference type="EMBL" id="MDR5589806.1"/>
    </source>
</evidence>
<dbReference type="InterPro" id="IPR036909">
    <property type="entry name" value="Cyt_c-like_dom_sf"/>
</dbReference>
<evidence type="ECO:0000259" key="6">
    <source>
        <dbReference type="PROSITE" id="PS51007"/>
    </source>
</evidence>
<evidence type="ECO:0000256" key="5">
    <source>
        <dbReference type="SAM" id="Phobius"/>
    </source>
</evidence>
<dbReference type="InterPro" id="IPR009056">
    <property type="entry name" value="Cyt_c-like_dom"/>
</dbReference>
<keyword evidence="1 4" id="KW-0349">Heme</keyword>
<organism evidence="7 8">
    <name type="scientific">Christiangramia sediminicola</name>
    <dbReference type="NCBI Taxonomy" id="3073267"/>
    <lineage>
        <taxon>Bacteria</taxon>
        <taxon>Pseudomonadati</taxon>
        <taxon>Bacteroidota</taxon>
        <taxon>Flavobacteriia</taxon>
        <taxon>Flavobacteriales</taxon>
        <taxon>Flavobacteriaceae</taxon>
        <taxon>Christiangramia</taxon>
    </lineage>
</organism>
<dbReference type="PROSITE" id="PS51007">
    <property type="entry name" value="CYTC"/>
    <property type="match status" value="1"/>
</dbReference>
<evidence type="ECO:0000256" key="2">
    <source>
        <dbReference type="ARBA" id="ARBA00022723"/>
    </source>
</evidence>
<proteinExistence type="predicted"/>
<dbReference type="SUPFAM" id="SSF46626">
    <property type="entry name" value="Cytochrome c"/>
    <property type="match status" value="2"/>
</dbReference>
<gene>
    <name evidence="7" type="ORF">RE431_04100</name>
</gene>
<keyword evidence="5" id="KW-0812">Transmembrane</keyword>
<reference evidence="8" key="1">
    <citation type="submission" date="2023-07" db="EMBL/GenBank/DDBJ databases">
        <title>Christiangramia sp. SM2212., a novel bacterium of the family Flavobacteriaceae isolated from the sea sediment.</title>
        <authorList>
            <person name="Wang J."/>
            <person name="Zhang X."/>
        </authorList>
    </citation>
    <scope>NUCLEOTIDE SEQUENCE [LARGE SCALE GENOMIC DNA]</scope>
    <source>
        <strain evidence="8">SM2212</strain>
    </source>
</reference>
<dbReference type="PANTHER" id="PTHR35008">
    <property type="entry name" value="BLL4482 PROTEIN-RELATED"/>
    <property type="match status" value="1"/>
</dbReference>
<keyword evidence="5" id="KW-1133">Transmembrane helix</keyword>
<protein>
    <submittedName>
        <fullName evidence="7">C-type cytochrome</fullName>
    </submittedName>
</protein>